<reference evidence="6" key="1">
    <citation type="journal article" date="2019" name="Int. J. Syst. Evol. Microbiol.">
        <title>The Global Catalogue of Microorganisms (GCM) 10K type strain sequencing project: providing services to taxonomists for standard genome sequencing and annotation.</title>
        <authorList>
            <consortium name="The Broad Institute Genomics Platform"/>
            <consortium name="The Broad Institute Genome Sequencing Center for Infectious Disease"/>
            <person name="Wu L."/>
            <person name="Ma J."/>
        </authorList>
    </citation>
    <scope>NUCLEOTIDE SEQUENCE [LARGE SCALE GENOMIC DNA]</scope>
    <source>
        <strain evidence="6">JCM 17809</strain>
    </source>
</reference>
<proteinExistence type="inferred from homology"/>
<comment type="caution">
    <text evidence="5">The sequence shown here is derived from an EMBL/GenBank/DDBJ whole genome shotgun (WGS) entry which is preliminary data.</text>
</comment>
<dbReference type="EMBL" id="BAABGM010000002">
    <property type="protein sequence ID" value="GAA4398137.1"/>
    <property type="molecule type" value="Genomic_DNA"/>
</dbReference>
<comment type="pathway">
    <text evidence="1">Cell wall biogenesis; cell wall polysaccharide biosynthesis.</text>
</comment>
<evidence type="ECO:0000256" key="3">
    <source>
        <dbReference type="ARBA" id="ARBA00022676"/>
    </source>
</evidence>
<keyword evidence="6" id="KW-1185">Reference proteome</keyword>
<evidence type="ECO:0000313" key="6">
    <source>
        <dbReference type="Proteomes" id="UP001500945"/>
    </source>
</evidence>
<dbReference type="PANTHER" id="PTHR43179:SF12">
    <property type="entry name" value="GALACTOFURANOSYLTRANSFERASE GLFT2"/>
    <property type="match status" value="1"/>
</dbReference>
<comment type="similarity">
    <text evidence="2">Belongs to the glycosyltransferase 2 family.</text>
</comment>
<accession>A0ABP8JZL3</accession>
<dbReference type="Gene3D" id="3.90.550.10">
    <property type="entry name" value="Spore Coat Polysaccharide Biosynthesis Protein SpsA, Chain A"/>
    <property type="match status" value="1"/>
</dbReference>
<evidence type="ECO:0000256" key="1">
    <source>
        <dbReference type="ARBA" id="ARBA00004776"/>
    </source>
</evidence>
<evidence type="ECO:0000256" key="2">
    <source>
        <dbReference type="ARBA" id="ARBA00006739"/>
    </source>
</evidence>
<gene>
    <name evidence="5" type="ORF">GCM10023168_03860</name>
</gene>
<dbReference type="RefSeq" id="WP_345201696.1">
    <property type="nucleotide sequence ID" value="NZ_BAABGM010000002.1"/>
</dbReference>
<keyword evidence="4" id="KW-0808">Transferase</keyword>
<protein>
    <recommendedName>
        <fullName evidence="7">GT2 family glycosyltransferase</fullName>
    </recommendedName>
</protein>
<sequence length="268" mass="28613">MTGAGARLTWVIVSYGGVDDAVHLVESLGADAPVDVVLCANRPGDTAAATTAFTGDPRVRVLSFEDNPGYLPALNRALPDIDTSRPVVLSNCDLLADPGVVDELVARVEAYPDAGWLAPSVIGSLGQDQNPNLLRPPSARWLRALAAVHRFPPVADLLLLRKEGHSSRTVDGVAAGTAVFAGHGSCVVLTPAFFAAGGSCDYPFALFGEELWFGRECARLGLTVRYVPSAVLRHAEHAATGRRRRGHVARVKYEGLRWWARAARDAGW</sequence>
<organism evidence="5 6">
    <name type="scientific">Fodinibacter luteus</name>
    <dbReference type="NCBI Taxonomy" id="552064"/>
    <lineage>
        <taxon>Bacteria</taxon>
        <taxon>Bacillati</taxon>
        <taxon>Actinomycetota</taxon>
        <taxon>Actinomycetes</taxon>
        <taxon>Micrococcales</taxon>
        <taxon>Intrasporangiaceae</taxon>
        <taxon>Fodinibacter (ex Wang et al. 2009)</taxon>
    </lineage>
</organism>
<name>A0ABP8JZL3_9MICO</name>
<dbReference type="SUPFAM" id="SSF53448">
    <property type="entry name" value="Nucleotide-diphospho-sugar transferases"/>
    <property type="match status" value="1"/>
</dbReference>
<evidence type="ECO:0000313" key="5">
    <source>
        <dbReference type="EMBL" id="GAA4398137.1"/>
    </source>
</evidence>
<dbReference type="InterPro" id="IPR029044">
    <property type="entry name" value="Nucleotide-diphossugar_trans"/>
</dbReference>
<evidence type="ECO:0008006" key="7">
    <source>
        <dbReference type="Google" id="ProtNLM"/>
    </source>
</evidence>
<dbReference type="Proteomes" id="UP001500945">
    <property type="component" value="Unassembled WGS sequence"/>
</dbReference>
<dbReference type="PANTHER" id="PTHR43179">
    <property type="entry name" value="RHAMNOSYLTRANSFERASE WBBL"/>
    <property type="match status" value="1"/>
</dbReference>
<keyword evidence="3" id="KW-0328">Glycosyltransferase</keyword>
<evidence type="ECO:0000256" key="4">
    <source>
        <dbReference type="ARBA" id="ARBA00022679"/>
    </source>
</evidence>